<dbReference type="OMA" id="RTMRINF"/>
<feature type="compositionally biased region" description="Polar residues" evidence="1">
    <location>
        <begin position="857"/>
        <end position="880"/>
    </location>
</feature>
<dbReference type="InterPro" id="IPR016137">
    <property type="entry name" value="RGS"/>
</dbReference>
<dbReference type="RefSeq" id="XP_002680010.1">
    <property type="nucleotide sequence ID" value="XM_002679964.1"/>
</dbReference>
<proteinExistence type="predicted"/>
<dbReference type="InParanoid" id="D2V7K5"/>
<feature type="transmembrane region" description="Helical" evidence="2">
    <location>
        <begin position="522"/>
        <end position="541"/>
    </location>
</feature>
<feature type="transmembrane region" description="Helical" evidence="2">
    <location>
        <begin position="587"/>
        <end position="611"/>
    </location>
</feature>
<feature type="region of interest" description="Disordered" evidence="1">
    <location>
        <begin position="990"/>
        <end position="1018"/>
    </location>
</feature>
<protein>
    <recommendedName>
        <fullName evidence="3">RGS domain-containing protein</fullName>
    </recommendedName>
</protein>
<dbReference type="Gene3D" id="1.10.167.10">
    <property type="entry name" value="Regulator of G-protein Signalling 4, domain 2"/>
    <property type="match status" value="1"/>
</dbReference>
<evidence type="ECO:0000256" key="2">
    <source>
        <dbReference type="SAM" id="Phobius"/>
    </source>
</evidence>
<evidence type="ECO:0000259" key="3">
    <source>
        <dbReference type="SMART" id="SM00315"/>
    </source>
</evidence>
<feature type="region of interest" description="Disordered" evidence="1">
    <location>
        <begin position="850"/>
        <end position="944"/>
    </location>
</feature>
<organism evidence="5">
    <name type="scientific">Naegleria gruberi</name>
    <name type="common">Amoeba</name>
    <dbReference type="NCBI Taxonomy" id="5762"/>
    <lineage>
        <taxon>Eukaryota</taxon>
        <taxon>Discoba</taxon>
        <taxon>Heterolobosea</taxon>
        <taxon>Tetramitia</taxon>
        <taxon>Eutetramitia</taxon>
        <taxon>Vahlkampfiidae</taxon>
        <taxon>Naegleria</taxon>
    </lineage>
</organism>
<gene>
    <name evidence="4" type="ORF">NAEGRDRAFT_78910</name>
</gene>
<name>D2V7K5_NAEGR</name>
<keyword evidence="2" id="KW-0472">Membrane</keyword>
<keyword evidence="5" id="KW-1185">Reference proteome</keyword>
<keyword evidence="2" id="KW-1133">Transmembrane helix</keyword>
<dbReference type="OrthoDB" id="10350966at2759"/>
<dbReference type="KEGG" id="ngr:NAEGRDRAFT_78910"/>
<feature type="transmembrane region" description="Helical" evidence="2">
    <location>
        <begin position="456"/>
        <end position="476"/>
    </location>
</feature>
<sequence length="1067" mass="119078">MVRQINNSKVYTSNDSSSSSLSSSSSSLKKLLIAMFQILLVLFLITQHEEVKGQIFPLVAESSIYKNAIIMPPPTSKFEPKFALQWEEITSASTISTNYLNFHSQCALGTDKIVKTSDIDNINNNLNNGLKVIKWKLTVGVGSNFHNALFGFSDGSANGWTKMKNVMSNNAAYSSTVNGKWSTSSSTTSFKTNFYSSLVYPPQVYRFDKGEVNTRPNLQGYASMSSLNMTFYDMFSGSKLLYNNQAFLSSNSKNALPLVISGDLIDAMYNSDPSNATIAKIASIREGFRNEDDLSYLYGPDGTSSIGGFLRSRSQSNWTDMSSTPSDFVVLSSYENYVYGTDFYFTTTNCFNDLVNSNSTSGNELYFFVSLFNYYTLLSSKFSSRIDNSYNNNVLKMFLAFNMTQLLTTPNGNKMFPTMMQSSSSATTPSFKDSTARYFISEFHYNTLTTYQQLRYLRTTHVFFYGLIIMTILFMFRKQQPVKSRFMINASVCGVAIFYGLFGIIMAAAVPDYDGIVSAAEVLFYLVLGFLYVLSAVRYFFSRNLYRTMRINFSKEKKKKEKKDSDTFEEKQLKLLRLLANLASWKVFLVGVIAVVVLIAGLSIFILVSILTGAADNFTVSISQVATYVKLAGLLGLVFPTAIISIILDASINFKRIFRKGGLKWYLIQDDPLLFRAEFAVFIPTVCLGVLLFGLDQFYNGLPWWDLEQKAATYLGHGLVYTVFEVSLLLLGCGGFIVIVQTIQTVRIAIRRGSLFDKSDTDVSKSKSGGLGLGEKTEFELFMESVEARAVLKQYCESEFSLENYLLFELVEDLHKLVLIEQTQGVLQEPVAKPKPKQLLTVQHSNSFRMSGDFNGASPSGLQPNTTTNSGAPTTITPNGLLNPADNTSMTTSFTSSGSEVVFLNNEDPTSPTSPSTISEPYSPSKLSTNGPNKEKDKNKGPGDVTLQIDRMIVKILKTYLSENSVLEVNLPNTTRKQVLHAFRKRVYPDDMSKTGSASGSKNFDKSPRSQRPDTDKKPESIDVEILAILKQDVWLNLKDTFGRLQLTNEYQLLKKKQALEKELNVV</sequence>
<feature type="transmembrane region" description="Helical" evidence="2">
    <location>
        <begin position="719"/>
        <end position="743"/>
    </location>
</feature>
<feature type="transmembrane region" description="Helical" evidence="2">
    <location>
        <begin position="631"/>
        <end position="652"/>
    </location>
</feature>
<dbReference type="InterPro" id="IPR044926">
    <property type="entry name" value="RGS_subdomain_2"/>
</dbReference>
<dbReference type="InterPro" id="IPR036305">
    <property type="entry name" value="RGS_sf"/>
</dbReference>
<feature type="compositionally biased region" description="Polar residues" evidence="1">
    <location>
        <begin position="1"/>
        <end position="15"/>
    </location>
</feature>
<dbReference type="EMBL" id="GG738855">
    <property type="protein sequence ID" value="EFC47266.1"/>
    <property type="molecule type" value="Genomic_DNA"/>
</dbReference>
<reference evidence="4 5" key="1">
    <citation type="journal article" date="2010" name="Cell">
        <title>The genome of Naegleria gruberi illuminates early eukaryotic versatility.</title>
        <authorList>
            <person name="Fritz-Laylin L.K."/>
            <person name="Prochnik S.E."/>
            <person name="Ginger M.L."/>
            <person name="Dacks J.B."/>
            <person name="Carpenter M.L."/>
            <person name="Field M.C."/>
            <person name="Kuo A."/>
            <person name="Paredez A."/>
            <person name="Chapman J."/>
            <person name="Pham J."/>
            <person name="Shu S."/>
            <person name="Neupane R."/>
            <person name="Cipriano M."/>
            <person name="Mancuso J."/>
            <person name="Tu H."/>
            <person name="Salamov A."/>
            <person name="Lindquist E."/>
            <person name="Shapiro H."/>
            <person name="Lucas S."/>
            <person name="Grigoriev I.V."/>
            <person name="Cande W.Z."/>
            <person name="Fulton C."/>
            <person name="Rokhsar D.S."/>
            <person name="Dawson S.C."/>
        </authorList>
    </citation>
    <scope>NUCLEOTIDE SEQUENCE [LARGE SCALE GENOMIC DNA]</scope>
    <source>
        <strain evidence="4 5">NEG-M</strain>
    </source>
</reference>
<feature type="compositionally biased region" description="Low complexity" evidence="1">
    <location>
        <begin position="888"/>
        <end position="899"/>
    </location>
</feature>
<dbReference type="VEuPathDB" id="AmoebaDB:NAEGRDRAFT_78910"/>
<keyword evidence="2" id="KW-0812">Transmembrane</keyword>
<dbReference type="Proteomes" id="UP000006671">
    <property type="component" value="Unassembled WGS sequence"/>
</dbReference>
<dbReference type="SUPFAM" id="SSF48097">
    <property type="entry name" value="Regulator of G-protein signaling, RGS"/>
    <property type="match status" value="1"/>
</dbReference>
<feature type="compositionally biased region" description="Low complexity" evidence="1">
    <location>
        <begin position="909"/>
        <end position="925"/>
    </location>
</feature>
<dbReference type="GeneID" id="8860383"/>
<feature type="region of interest" description="Disordered" evidence="1">
    <location>
        <begin position="1"/>
        <end position="22"/>
    </location>
</feature>
<dbReference type="SMART" id="SM00315">
    <property type="entry name" value="RGS"/>
    <property type="match status" value="1"/>
</dbReference>
<feature type="domain" description="RGS" evidence="3">
    <location>
        <begin position="778"/>
        <end position="1055"/>
    </location>
</feature>
<feature type="compositionally biased region" description="Basic and acidic residues" evidence="1">
    <location>
        <begin position="1003"/>
        <end position="1018"/>
    </location>
</feature>
<evidence type="ECO:0000313" key="5">
    <source>
        <dbReference type="Proteomes" id="UP000006671"/>
    </source>
</evidence>
<evidence type="ECO:0000256" key="1">
    <source>
        <dbReference type="SAM" id="MobiDB-lite"/>
    </source>
</evidence>
<feature type="transmembrane region" description="Helical" evidence="2">
    <location>
        <begin position="488"/>
        <end position="510"/>
    </location>
</feature>
<feature type="transmembrane region" description="Helical" evidence="2">
    <location>
        <begin position="673"/>
        <end position="699"/>
    </location>
</feature>
<evidence type="ECO:0000313" key="4">
    <source>
        <dbReference type="EMBL" id="EFC47266.1"/>
    </source>
</evidence>
<accession>D2V7K5</accession>
<dbReference type="AlphaFoldDB" id="D2V7K5"/>